<protein>
    <submittedName>
        <fullName evidence="2">Uncharacterized protein</fullName>
    </submittedName>
</protein>
<sequence length="117" mass="13233">MHLNKNPSDEIALISFFFLSILVSLTSTSSEIFFNRCWLGAELDVHSKRVGARLASVDEQENKHQGANEDSFPTFGAFQKELLVLEYRFARKGAEKCRDAKRVFKEDSLCWLSATAA</sequence>
<dbReference type="OrthoDB" id="10600360at2759"/>
<feature type="chain" id="PRO_5036458295" evidence="1">
    <location>
        <begin position="31"/>
        <end position="117"/>
    </location>
</feature>
<accession>A0A8X6M4Q6</accession>
<comment type="caution">
    <text evidence="2">The sequence shown here is derived from an EMBL/GenBank/DDBJ whole genome shotgun (WGS) entry which is preliminary data.</text>
</comment>
<evidence type="ECO:0000313" key="2">
    <source>
        <dbReference type="EMBL" id="GFR31254.1"/>
    </source>
</evidence>
<reference evidence="2" key="1">
    <citation type="submission" date="2020-07" db="EMBL/GenBank/DDBJ databases">
        <title>Multicomponent nature underlies the extraordinary mechanical properties of spider dragline silk.</title>
        <authorList>
            <person name="Kono N."/>
            <person name="Nakamura H."/>
            <person name="Mori M."/>
            <person name="Yoshida Y."/>
            <person name="Ohtoshi R."/>
            <person name="Malay A.D."/>
            <person name="Moran D.A.P."/>
            <person name="Tomita M."/>
            <person name="Numata K."/>
            <person name="Arakawa K."/>
        </authorList>
    </citation>
    <scope>NUCLEOTIDE SEQUENCE</scope>
</reference>
<gene>
    <name evidence="2" type="ORF">TNCT_323661</name>
</gene>
<evidence type="ECO:0000256" key="1">
    <source>
        <dbReference type="SAM" id="SignalP"/>
    </source>
</evidence>
<organism evidence="2 3">
    <name type="scientific">Trichonephila clavata</name>
    <name type="common">Joro spider</name>
    <name type="synonym">Nephila clavata</name>
    <dbReference type="NCBI Taxonomy" id="2740835"/>
    <lineage>
        <taxon>Eukaryota</taxon>
        <taxon>Metazoa</taxon>
        <taxon>Ecdysozoa</taxon>
        <taxon>Arthropoda</taxon>
        <taxon>Chelicerata</taxon>
        <taxon>Arachnida</taxon>
        <taxon>Araneae</taxon>
        <taxon>Araneomorphae</taxon>
        <taxon>Entelegynae</taxon>
        <taxon>Araneoidea</taxon>
        <taxon>Nephilidae</taxon>
        <taxon>Trichonephila</taxon>
    </lineage>
</organism>
<dbReference type="EMBL" id="BMAO01039409">
    <property type="protein sequence ID" value="GFR31254.1"/>
    <property type="molecule type" value="Genomic_DNA"/>
</dbReference>
<keyword evidence="1" id="KW-0732">Signal</keyword>
<evidence type="ECO:0000313" key="3">
    <source>
        <dbReference type="Proteomes" id="UP000887116"/>
    </source>
</evidence>
<keyword evidence="3" id="KW-1185">Reference proteome</keyword>
<dbReference type="AlphaFoldDB" id="A0A8X6M4Q6"/>
<name>A0A8X6M4Q6_TRICU</name>
<dbReference type="Proteomes" id="UP000887116">
    <property type="component" value="Unassembled WGS sequence"/>
</dbReference>
<feature type="signal peptide" evidence="1">
    <location>
        <begin position="1"/>
        <end position="30"/>
    </location>
</feature>
<proteinExistence type="predicted"/>